<dbReference type="EMBL" id="JXQV01000030">
    <property type="protein sequence ID" value="KIP98858.1"/>
    <property type="molecule type" value="Genomic_DNA"/>
</dbReference>
<comment type="caution">
    <text evidence="3">The sequence shown here is derived from an EMBL/GenBank/DDBJ whole genome shotgun (WGS) entry which is preliminary data.</text>
</comment>
<keyword evidence="2" id="KW-1133">Transmembrane helix</keyword>
<feature type="region of interest" description="Disordered" evidence="1">
    <location>
        <begin position="1"/>
        <end position="25"/>
    </location>
</feature>
<reference evidence="3 4" key="1">
    <citation type="submission" date="2014-12" db="EMBL/GenBank/DDBJ databases">
        <title>16Stimator: statistical estimation of ribosomal gene copy numbers from draft genome assemblies.</title>
        <authorList>
            <person name="Perisin M.A."/>
            <person name="Vetter M."/>
            <person name="Gilbert J.A."/>
            <person name="Bergelson J."/>
        </authorList>
    </citation>
    <scope>NUCLEOTIDE SEQUENCE [LARGE SCALE GENOMIC DNA]</scope>
    <source>
        <strain evidence="3 4">MEJ076</strain>
    </source>
</reference>
<accession>A0A0D0KHN2</accession>
<feature type="compositionally biased region" description="Polar residues" evidence="1">
    <location>
        <begin position="1"/>
        <end position="12"/>
    </location>
</feature>
<dbReference type="Proteomes" id="UP000035017">
    <property type="component" value="Unassembled WGS sequence"/>
</dbReference>
<evidence type="ECO:0000256" key="1">
    <source>
        <dbReference type="SAM" id="MobiDB-lite"/>
    </source>
</evidence>
<name>A0A0D0KHN2_AGRTU</name>
<proteinExistence type="predicted"/>
<organism evidence="3 4">
    <name type="scientific">Agrobacterium tumefaciens</name>
    <dbReference type="NCBI Taxonomy" id="358"/>
    <lineage>
        <taxon>Bacteria</taxon>
        <taxon>Pseudomonadati</taxon>
        <taxon>Pseudomonadota</taxon>
        <taxon>Alphaproteobacteria</taxon>
        <taxon>Hyphomicrobiales</taxon>
        <taxon>Rhizobiaceae</taxon>
        <taxon>Rhizobium/Agrobacterium group</taxon>
        <taxon>Agrobacterium</taxon>
        <taxon>Agrobacterium tumefaciens complex</taxon>
    </lineage>
</organism>
<gene>
    <name evidence="3" type="ORF">RU07_19185</name>
</gene>
<sequence length="83" mass="9278">MTSEATMTNTDNLGPEYHNNPDKDRLKGRRFVWSRRKSKPWSFTMFAILALIIAAGAMAVSYLVLSHPGKTEPNVGIEESVQP</sequence>
<feature type="transmembrane region" description="Helical" evidence="2">
    <location>
        <begin position="43"/>
        <end position="65"/>
    </location>
</feature>
<evidence type="ECO:0000313" key="3">
    <source>
        <dbReference type="EMBL" id="KIP98858.1"/>
    </source>
</evidence>
<dbReference type="AlphaFoldDB" id="A0A0D0KHN2"/>
<keyword evidence="2" id="KW-0812">Transmembrane</keyword>
<evidence type="ECO:0000313" key="4">
    <source>
        <dbReference type="Proteomes" id="UP000035017"/>
    </source>
</evidence>
<evidence type="ECO:0000256" key="2">
    <source>
        <dbReference type="SAM" id="Phobius"/>
    </source>
</evidence>
<keyword evidence="2" id="KW-0472">Membrane</keyword>
<protein>
    <submittedName>
        <fullName evidence="3">Uncharacterized protein</fullName>
    </submittedName>
</protein>